<dbReference type="Gene3D" id="3.30.300.30">
    <property type="match status" value="1"/>
</dbReference>
<feature type="domain" description="AMP-dependent synthetase/ligase" evidence="1">
    <location>
        <begin position="32"/>
        <end position="420"/>
    </location>
</feature>
<dbReference type="Gene3D" id="3.40.50.12780">
    <property type="entry name" value="N-terminal domain of ligase-like"/>
    <property type="match status" value="1"/>
</dbReference>
<dbReference type="InterPro" id="IPR045851">
    <property type="entry name" value="AMP-bd_C_sf"/>
</dbReference>
<reference evidence="3" key="1">
    <citation type="submission" date="2020-02" db="EMBL/GenBank/DDBJ databases">
        <title>Draft genome sequence of Candidatus Afipia apatlaquensis IBT-C3, a potential strain for decolorization of textile dyes.</title>
        <authorList>
            <person name="Sanchez-Reyes A."/>
            <person name="Breton-Deval L."/>
            <person name="Mangelson H."/>
            <person name="Sanchez-Flores A."/>
        </authorList>
    </citation>
    <scope>NUCLEOTIDE SEQUENCE [LARGE SCALE GENOMIC DNA]</scope>
    <source>
        <strain evidence="3">IBT-C3</strain>
    </source>
</reference>
<organism evidence="3 4">
    <name type="scientific">Candidatus Afipia apatlaquensis</name>
    <dbReference type="NCBI Taxonomy" id="2712852"/>
    <lineage>
        <taxon>Bacteria</taxon>
        <taxon>Pseudomonadati</taxon>
        <taxon>Pseudomonadota</taxon>
        <taxon>Alphaproteobacteria</taxon>
        <taxon>Hyphomicrobiales</taxon>
        <taxon>Nitrobacteraceae</taxon>
        <taxon>Afipia</taxon>
    </lineage>
</organism>
<dbReference type="AlphaFoldDB" id="A0A7C9VJ64"/>
<dbReference type="PROSITE" id="PS00455">
    <property type="entry name" value="AMP_BINDING"/>
    <property type="match status" value="1"/>
</dbReference>
<dbReference type="InterPro" id="IPR020845">
    <property type="entry name" value="AMP-binding_CS"/>
</dbReference>
<dbReference type="SUPFAM" id="SSF56801">
    <property type="entry name" value="Acetyl-CoA synthetase-like"/>
    <property type="match status" value="1"/>
</dbReference>
<evidence type="ECO:0000259" key="2">
    <source>
        <dbReference type="Pfam" id="PF13193"/>
    </source>
</evidence>
<dbReference type="PANTHER" id="PTHR43767">
    <property type="entry name" value="LONG-CHAIN-FATTY-ACID--COA LIGASE"/>
    <property type="match status" value="1"/>
</dbReference>
<dbReference type="PANTHER" id="PTHR43767:SF1">
    <property type="entry name" value="NONRIBOSOMAL PEPTIDE SYNTHASE PES1 (EUROFUNG)-RELATED"/>
    <property type="match status" value="1"/>
</dbReference>
<evidence type="ECO:0000313" key="4">
    <source>
        <dbReference type="Proteomes" id="UP000480266"/>
    </source>
</evidence>
<dbReference type="EMBL" id="JAAMRR010000347">
    <property type="protein sequence ID" value="NGX94912.1"/>
    <property type="molecule type" value="Genomic_DNA"/>
</dbReference>
<protein>
    <submittedName>
        <fullName evidence="3">Long-chain fatty acid--CoA ligase</fullName>
    </submittedName>
</protein>
<sequence>MPNDKQSPKTWPRRFPASIEPPATSLWDSVAVNARRYPDRAALMFFGSRTTYRELKEASERLAGRLHTLGVERGDRVLVVMQNCPQLVISHLAIARANAVVVPVNPMNRAEEMRHYISDARAKVGITTADLAPELAAASNAMELDEGLAHLLVSHFTDAIAPGDRPGVPSQWRDWLLSRHELPKLASGSVHHWRDAIETGGKSPDLEVARDDLALLPYTSGTTGLPKGCMLTHGNVMHNAVGSSLWLGMTPETANLTVLPLFHITGLVCVMHASIFSGGTMVIMPRWNRELAGQLISQYRVSHWTSIPTMIIDLLASPNLGSFNLSSLAYIGGGGAAMPQAVAETLLDKFGLKFVEGYGMTESAAVTLFNPCDDPKLQCLGIPFLSVDARIVDFESGAELPDNEQGEIVVHGPQVFKGYWKRDEASRETLVTIDGKTFLRTGDIGYRDADGYYFITDRLKRMINASGYKVWPAEIETLLFRHPAIQEACVIASKDDYRGETVKAVVVVKPSHAGVNEDEIIAWCRTRVSSYKVPRFIKFADSLPKSASGKVMWRVLQETELRKT</sequence>
<dbReference type="InterPro" id="IPR025110">
    <property type="entry name" value="AMP-bd_C"/>
</dbReference>
<dbReference type="Pfam" id="PF13193">
    <property type="entry name" value="AMP-binding_C"/>
    <property type="match status" value="1"/>
</dbReference>
<keyword evidence="4" id="KW-1185">Reference proteome</keyword>
<dbReference type="Pfam" id="PF00501">
    <property type="entry name" value="AMP-binding"/>
    <property type="match status" value="1"/>
</dbReference>
<proteinExistence type="predicted"/>
<dbReference type="Proteomes" id="UP000480266">
    <property type="component" value="Unassembled WGS sequence"/>
</dbReference>
<evidence type="ECO:0000259" key="1">
    <source>
        <dbReference type="Pfam" id="PF00501"/>
    </source>
</evidence>
<keyword evidence="3" id="KW-0436">Ligase</keyword>
<accession>A0A7C9VJ64</accession>
<comment type="caution">
    <text evidence="3">The sequence shown here is derived from an EMBL/GenBank/DDBJ whole genome shotgun (WGS) entry which is preliminary data.</text>
</comment>
<dbReference type="InterPro" id="IPR042099">
    <property type="entry name" value="ANL_N_sf"/>
</dbReference>
<name>A0A7C9VJ64_9BRAD</name>
<evidence type="ECO:0000313" key="3">
    <source>
        <dbReference type="EMBL" id="NGX94912.1"/>
    </source>
</evidence>
<gene>
    <name evidence="3" type="ORF">G4V63_06660</name>
</gene>
<dbReference type="NCBIfam" id="NF006181">
    <property type="entry name" value="PRK08314.1"/>
    <property type="match status" value="1"/>
</dbReference>
<dbReference type="InterPro" id="IPR000873">
    <property type="entry name" value="AMP-dep_synth/lig_dom"/>
</dbReference>
<dbReference type="GO" id="GO:0016878">
    <property type="term" value="F:acid-thiol ligase activity"/>
    <property type="evidence" value="ECO:0007669"/>
    <property type="project" value="UniProtKB-ARBA"/>
</dbReference>
<dbReference type="InterPro" id="IPR050237">
    <property type="entry name" value="ATP-dep_AMP-bd_enzyme"/>
</dbReference>
<feature type="domain" description="AMP-binding enzyme C-terminal" evidence="2">
    <location>
        <begin position="474"/>
        <end position="550"/>
    </location>
</feature>